<evidence type="ECO:0000256" key="1">
    <source>
        <dbReference type="SAM" id="MobiDB-lite"/>
    </source>
</evidence>
<feature type="region of interest" description="Disordered" evidence="1">
    <location>
        <begin position="1"/>
        <end position="125"/>
    </location>
</feature>
<accession>A0A7W9GN38</accession>
<feature type="compositionally biased region" description="Basic and acidic residues" evidence="1">
    <location>
        <begin position="47"/>
        <end position="58"/>
    </location>
</feature>
<comment type="caution">
    <text evidence="2">The sequence shown here is derived from an EMBL/GenBank/DDBJ whole genome shotgun (WGS) entry which is preliminary data.</text>
</comment>
<feature type="compositionally biased region" description="Low complexity" evidence="1">
    <location>
        <begin position="79"/>
        <end position="91"/>
    </location>
</feature>
<feature type="compositionally biased region" description="Polar residues" evidence="1">
    <location>
        <begin position="62"/>
        <end position="76"/>
    </location>
</feature>
<evidence type="ECO:0000313" key="2">
    <source>
        <dbReference type="EMBL" id="MBB5786713.1"/>
    </source>
</evidence>
<feature type="compositionally biased region" description="Low complexity" evidence="1">
    <location>
        <begin position="7"/>
        <end position="26"/>
    </location>
</feature>
<protein>
    <submittedName>
        <fullName evidence="2">Uncharacterized protein</fullName>
    </submittedName>
</protein>
<gene>
    <name evidence="2" type="ORF">HD601_001288</name>
</gene>
<dbReference type="AlphaFoldDB" id="A0A7W9GN38"/>
<dbReference type="Proteomes" id="UP000542813">
    <property type="component" value="Unassembled WGS sequence"/>
</dbReference>
<sequence>MRGSRHAAPSPISPAAASTAMASPYARSGVAVSPATSTVPAIAVPRVEPRFEMLRDSPEISPCSSSPKLDCTTLTDGVSIRPSPRPISSRPGANAHTDGEPTTMSSSSPMPPMVSAKPATMSVRCDRRCASRSAASDDASRPAVAAVKITPVSIAS</sequence>
<dbReference type="EMBL" id="JACHMM010000001">
    <property type="protein sequence ID" value="MBB5786713.1"/>
    <property type="molecule type" value="Genomic_DNA"/>
</dbReference>
<keyword evidence="3" id="KW-1185">Reference proteome</keyword>
<evidence type="ECO:0000313" key="3">
    <source>
        <dbReference type="Proteomes" id="UP000542813"/>
    </source>
</evidence>
<organism evidence="2 3">
    <name type="scientific">Jiangella mangrovi</name>
    <dbReference type="NCBI Taxonomy" id="1524084"/>
    <lineage>
        <taxon>Bacteria</taxon>
        <taxon>Bacillati</taxon>
        <taxon>Actinomycetota</taxon>
        <taxon>Actinomycetes</taxon>
        <taxon>Jiangellales</taxon>
        <taxon>Jiangellaceae</taxon>
        <taxon>Jiangella</taxon>
    </lineage>
</organism>
<proteinExistence type="predicted"/>
<reference evidence="2 3" key="1">
    <citation type="submission" date="2020-08" db="EMBL/GenBank/DDBJ databases">
        <title>Sequencing the genomes of 1000 actinobacteria strains.</title>
        <authorList>
            <person name="Klenk H.-P."/>
        </authorList>
    </citation>
    <scope>NUCLEOTIDE SEQUENCE [LARGE SCALE GENOMIC DNA]</scope>
    <source>
        <strain evidence="2 3">DSM 102122</strain>
    </source>
</reference>
<name>A0A7W9GN38_9ACTN</name>